<sequence>MTADQKGVADIDTRIMKELTVLYGLFPSKTILFVEDHFHLHVNFVLEPIEKIWKNYLNKLTMPQHYKRKIETAHPTKRRLVAALDFIANGEKELMQFIIEMSEMFHGSTYKQLRVFAYEMAAANIRIPQNWQENKMASIDWQKGFMARNGEGLYEHQNQHHLNEKKCF</sequence>
<comment type="caution">
    <text evidence="1">The sequence shown here is derived from an EMBL/GenBank/DDBJ whole genome shotgun (WGS) entry which is preliminary data.</text>
</comment>
<evidence type="ECO:0000313" key="1">
    <source>
        <dbReference type="EMBL" id="KAK3734078.1"/>
    </source>
</evidence>
<name>A0AAE0Y7E6_9GAST</name>
<organism evidence="1 2">
    <name type="scientific">Elysia crispata</name>
    <name type="common">lettuce slug</name>
    <dbReference type="NCBI Taxonomy" id="231223"/>
    <lineage>
        <taxon>Eukaryota</taxon>
        <taxon>Metazoa</taxon>
        <taxon>Spiralia</taxon>
        <taxon>Lophotrochozoa</taxon>
        <taxon>Mollusca</taxon>
        <taxon>Gastropoda</taxon>
        <taxon>Heterobranchia</taxon>
        <taxon>Euthyneura</taxon>
        <taxon>Panpulmonata</taxon>
        <taxon>Sacoglossa</taxon>
        <taxon>Placobranchoidea</taxon>
        <taxon>Plakobranchidae</taxon>
        <taxon>Elysia</taxon>
    </lineage>
</organism>
<evidence type="ECO:0000313" key="2">
    <source>
        <dbReference type="Proteomes" id="UP001283361"/>
    </source>
</evidence>
<accession>A0AAE0Y7E6</accession>
<protein>
    <submittedName>
        <fullName evidence="1">Uncharacterized protein</fullName>
    </submittedName>
</protein>
<gene>
    <name evidence="1" type="ORF">RRG08_033230</name>
</gene>
<reference evidence="1" key="1">
    <citation type="journal article" date="2023" name="G3 (Bethesda)">
        <title>A reference genome for the long-term kleptoplast-retaining sea slug Elysia crispata morphotype clarki.</title>
        <authorList>
            <person name="Eastman K.E."/>
            <person name="Pendleton A.L."/>
            <person name="Shaikh M.A."/>
            <person name="Suttiyut T."/>
            <person name="Ogas R."/>
            <person name="Tomko P."/>
            <person name="Gavelis G."/>
            <person name="Widhalm J.R."/>
            <person name="Wisecaver J.H."/>
        </authorList>
    </citation>
    <scope>NUCLEOTIDE SEQUENCE</scope>
    <source>
        <strain evidence="1">ECLA1</strain>
    </source>
</reference>
<dbReference type="Proteomes" id="UP001283361">
    <property type="component" value="Unassembled WGS sequence"/>
</dbReference>
<proteinExistence type="predicted"/>
<dbReference type="AlphaFoldDB" id="A0AAE0Y7E6"/>
<dbReference type="EMBL" id="JAWDGP010006862">
    <property type="protein sequence ID" value="KAK3734078.1"/>
    <property type="molecule type" value="Genomic_DNA"/>
</dbReference>
<keyword evidence="2" id="KW-1185">Reference proteome</keyword>